<proteinExistence type="predicted"/>
<dbReference type="AlphaFoldDB" id="A0A6J4MUU8"/>
<keyword evidence="1 2" id="KW-0456">Lyase</keyword>
<evidence type="ECO:0000313" key="2">
    <source>
        <dbReference type="EMBL" id="CAA9369678.1"/>
    </source>
</evidence>
<name>A0A6J4MUU8_9ACTN</name>
<dbReference type="Pfam" id="PF00221">
    <property type="entry name" value="Lyase_aromatic"/>
    <property type="match status" value="2"/>
</dbReference>
<organism evidence="2">
    <name type="scientific">uncultured Nocardioidaceae bacterium</name>
    <dbReference type="NCBI Taxonomy" id="253824"/>
    <lineage>
        <taxon>Bacteria</taxon>
        <taxon>Bacillati</taxon>
        <taxon>Actinomycetota</taxon>
        <taxon>Actinomycetes</taxon>
        <taxon>Propionibacteriales</taxon>
        <taxon>Nocardioidaceae</taxon>
        <taxon>environmental samples</taxon>
    </lineage>
</organism>
<dbReference type="GO" id="GO:0004397">
    <property type="term" value="F:histidine ammonia-lyase activity"/>
    <property type="evidence" value="ECO:0007669"/>
    <property type="project" value="UniProtKB-EC"/>
</dbReference>
<dbReference type="Gene3D" id="1.10.275.10">
    <property type="entry name" value="Fumarase/aspartase (N-terminal domain)"/>
    <property type="match status" value="1"/>
</dbReference>
<dbReference type="PANTHER" id="PTHR10362">
    <property type="entry name" value="HISTIDINE AMMONIA-LYASE"/>
    <property type="match status" value="1"/>
</dbReference>
<dbReference type="SUPFAM" id="SSF48557">
    <property type="entry name" value="L-aspartase-like"/>
    <property type="match status" value="1"/>
</dbReference>
<dbReference type="InterPro" id="IPR024083">
    <property type="entry name" value="Fumarase/histidase_N"/>
</dbReference>
<dbReference type="InterPro" id="IPR001106">
    <property type="entry name" value="Aromatic_Lyase"/>
</dbReference>
<sequence>MEIRLGRVDLSPVDIARWARAGGRLIIEPAALDLIRDRAVAAAKLAEHQAVYGQNTGLGANRDHPVLDEAAGSRMLVSHASAAGEAYPESAVRGALLIRVNQLLQGGSGVSPSVVQALARLAQEPRLPAVRRGGAVGTGDLSALAQIGLALGDAVDGRSALPLMSSNAFTLASAVLAWERWLRLLAVGHRIAALTAIALGANGEAYADQVHQKRRIRRQQTVAAEVRELLDGSSERPWRVQDPFGLRAYPQVVAVAATALDELAAAVEVDANAALENPLLGDDAVWHHGNWTAQLVAMRTDAARLALFSVASLSTSRISDLMDPSLTGSTRFLAADPQPSSGALMLEYIATAAVNSLAVSAQPAMLGQIRISLGAEAHAGFAPDSVEALHAMVDEFQLTMACELVAAVRAIRLRGNTAIVADAAIGTVLDEARAALPASLHDRPLTEDVEAARSLIEHWYGAQTD</sequence>
<gene>
    <name evidence="2" type="ORF">AVDCRST_MAG21-589</name>
</gene>
<protein>
    <submittedName>
        <fullName evidence="2">Histidine ammonia-lyase</fullName>
        <ecNumber evidence="2">4.3.1.3</ecNumber>
    </submittedName>
</protein>
<dbReference type="Gene3D" id="1.20.200.10">
    <property type="entry name" value="Fumarase/aspartase (Central domain)"/>
    <property type="match status" value="1"/>
</dbReference>
<reference evidence="2" key="1">
    <citation type="submission" date="2020-02" db="EMBL/GenBank/DDBJ databases">
        <authorList>
            <person name="Meier V. D."/>
        </authorList>
    </citation>
    <scope>NUCLEOTIDE SEQUENCE</scope>
    <source>
        <strain evidence="2">AVDCRST_MAG21</strain>
    </source>
</reference>
<dbReference type="EC" id="4.3.1.3" evidence="2"/>
<dbReference type="InterPro" id="IPR008948">
    <property type="entry name" value="L-Aspartase-like"/>
</dbReference>
<dbReference type="EMBL" id="CADCUL010000072">
    <property type="protein sequence ID" value="CAA9369678.1"/>
    <property type="molecule type" value="Genomic_DNA"/>
</dbReference>
<accession>A0A6J4MUU8</accession>
<evidence type="ECO:0000256" key="1">
    <source>
        <dbReference type="ARBA" id="ARBA00023239"/>
    </source>
</evidence>